<feature type="non-terminal residue" evidence="2">
    <location>
        <position position="1"/>
    </location>
</feature>
<organism evidence="2 3">
    <name type="scientific">Diversispora eburnea</name>
    <dbReference type="NCBI Taxonomy" id="1213867"/>
    <lineage>
        <taxon>Eukaryota</taxon>
        <taxon>Fungi</taxon>
        <taxon>Fungi incertae sedis</taxon>
        <taxon>Mucoromycota</taxon>
        <taxon>Glomeromycotina</taxon>
        <taxon>Glomeromycetes</taxon>
        <taxon>Diversisporales</taxon>
        <taxon>Diversisporaceae</taxon>
        <taxon>Diversispora</taxon>
    </lineage>
</organism>
<evidence type="ECO:0000256" key="1">
    <source>
        <dbReference type="SAM" id="MobiDB-lite"/>
    </source>
</evidence>
<evidence type="ECO:0000313" key="3">
    <source>
        <dbReference type="Proteomes" id="UP000789706"/>
    </source>
</evidence>
<name>A0A9N9FGH7_9GLOM</name>
<dbReference type="Proteomes" id="UP000789706">
    <property type="component" value="Unassembled WGS sequence"/>
</dbReference>
<feature type="compositionally biased region" description="Low complexity" evidence="1">
    <location>
        <begin position="17"/>
        <end position="26"/>
    </location>
</feature>
<dbReference type="OrthoDB" id="10323995at2759"/>
<reference evidence="2" key="1">
    <citation type="submission" date="2021-06" db="EMBL/GenBank/DDBJ databases">
        <authorList>
            <person name="Kallberg Y."/>
            <person name="Tangrot J."/>
            <person name="Rosling A."/>
        </authorList>
    </citation>
    <scope>NUCLEOTIDE SEQUENCE</scope>
    <source>
        <strain evidence="2">AZ414A</strain>
    </source>
</reference>
<feature type="compositionally biased region" description="Polar residues" evidence="1">
    <location>
        <begin position="91"/>
        <end position="100"/>
    </location>
</feature>
<feature type="compositionally biased region" description="Polar residues" evidence="1">
    <location>
        <begin position="27"/>
        <end position="57"/>
    </location>
</feature>
<protein>
    <submittedName>
        <fullName evidence="2">9466_t:CDS:1</fullName>
    </submittedName>
</protein>
<dbReference type="EMBL" id="CAJVPK010000634">
    <property type="protein sequence ID" value="CAG8534416.1"/>
    <property type="molecule type" value="Genomic_DNA"/>
</dbReference>
<dbReference type="AlphaFoldDB" id="A0A9N9FGH7"/>
<gene>
    <name evidence="2" type="ORF">DEBURN_LOCUS6299</name>
</gene>
<proteinExistence type="predicted"/>
<feature type="region of interest" description="Disordered" evidence="1">
    <location>
        <begin position="1"/>
        <end position="61"/>
    </location>
</feature>
<evidence type="ECO:0000313" key="2">
    <source>
        <dbReference type="EMBL" id="CAG8534416.1"/>
    </source>
</evidence>
<keyword evidence="3" id="KW-1185">Reference proteome</keyword>
<feature type="region of interest" description="Disordered" evidence="1">
    <location>
        <begin position="91"/>
        <end position="114"/>
    </location>
</feature>
<sequence>MNHQQRKLIPMNTPGYSTPSSSTSSSDQYNQFGQNFVQQHAQHSQQLKMNNPGQSTHPRYHMNNMVNMANMQGGQGMIPNSQTVIRKRNMADNSTINVQQAKKKRTIDRNIPEK</sequence>
<accession>A0A9N9FGH7</accession>
<comment type="caution">
    <text evidence="2">The sequence shown here is derived from an EMBL/GenBank/DDBJ whole genome shotgun (WGS) entry which is preliminary data.</text>
</comment>